<proteinExistence type="predicted"/>
<feature type="non-terminal residue" evidence="1">
    <location>
        <position position="66"/>
    </location>
</feature>
<evidence type="ECO:0000313" key="2">
    <source>
        <dbReference type="Proteomes" id="UP000076798"/>
    </source>
</evidence>
<accession>A0A165WNX4</accession>
<dbReference type="EMBL" id="KV428616">
    <property type="protein sequence ID" value="KZT31378.1"/>
    <property type="molecule type" value="Genomic_DNA"/>
</dbReference>
<dbReference type="OrthoDB" id="3193212at2759"/>
<evidence type="ECO:0000313" key="1">
    <source>
        <dbReference type="EMBL" id="KZT31378.1"/>
    </source>
</evidence>
<feature type="non-terminal residue" evidence="1">
    <location>
        <position position="1"/>
    </location>
</feature>
<dbReference type="AlphaFoldDB" id="A0A165WNX4"/>
<name>A0A165WNX4_9AGAM</name>
<gene>
    <name evidence="1" type="ORF">SISSUDRAFT_973673</name>
</gene>
<organism evidence="1 2">
    <name type="scientific">Sistotremastrum suecicum HHB10207 ss-3</name>
    <dbReference type="NCBI Taxonomy" id="1314776"/>
    <lineage>
        <taxon>Eukaryota</taxon>
        <taxon>Fungi</taxon>
        <taxon>Dikarya</taxon>
        <taxon>Basidiomycota</taxon>
        <taxon>Agaricomycotina</taxon>
        <taxon>Agaricomycetes</taxon>
        <taxon>Sistotremastrales</taxon>
        <taxon>Sistotremastraceae</taxon>
        <taxon>Sistotremastrum</taxon>
    </lineage>
</organism>
<protein>
    <submittedName>
        <fullName evidence="1">Uncharacterized protein</fullName>
    </submittedName>
</protein>
<reference evidence="1 2" key="1">
    <citation type="journal article" date="2016" name="Mol. Biol. Evol.">
        <title>Comparative Genomics of Early-Diverging Mushroom-Forming Fungi Provides Insights into the Origins of Lignocellulose Decay Capabilities.</title>
        <authorList>
            <person name="Nagy L.G."/>
            <person name="Riley R."/>
            <person name="Tritt A."/>
            <person name="Adam C."/>
            <person name="Daum C."/>
            <person name="Floudas D."/>
            <person name="Sun H."/>
            <person name="Yadav J.S."/>
            <person name="Pangilinan J."/>
            <person name="Larsson K.H."/>
            <person name="Matsuura K."/>
            <person name="Barry K."/>
            <person name="Labutti K."/>
            <person name="Kuo R."/>
            <person name="Ohm R.A."/>
            <person name="Bhattacharya S.S."/>
            <person name="Shirouzu T."/>
            <person name="Yoshinaga Y."/>
            <person name="Martin F.M."/>
            <person name="Grigoriev I.V."/>
            <person name="Hibbett D.S."/>
        </authorList>
    </citation>
    <scope>NUCLEOTIDE SEQUENCE [LARGE SCALE GENOMIC DNA]</scope>
    <source>
        <strain evidence="1 2">HHB10207 ss-3</strain>
    </source>
</reference>
<keyword evidence="2" id="KW-1185">Reference proteome</keyword>
<sequence length="66" mass="7490">PGIREHIYQHGVDVNRILHRIDHAGGTFSAEKMYLGMPEVNLLGSCCTSYGRRADDSHVIKIRDWP</sequence>
<dbReference type="Proteomes" id="UP000076798">
    <property type="component" value="Unassembled WGS sequence"/>
</dbReference>